<dbReference type="InterPro" id="IPR038495">
    <property type="entry name" value="ATPase_E_C"/>
</dbReference>
<evidence type="ECO:0000256" key="1">
    <source>
        <dbReference type="ARBA" id="ARBA00005901"/>
    </source>
</evidence>
<dbReference type="InterPro" id="IPR002842">
    <property type="entry name" value="ATPase_V1_Esu"/>
</dbReference>
<evidence type="ECO:0000256" key="2">
    <source>
        <dbReference type="ARBA" id="ARBA00022448"/>
    </source>
</evidence>
<evidence type="ECO:0000313" key="5">
    <source>
        <dbReference type="Proteomes" id="UP000010802"/>
    </source>
</evidence>
<dbReference type="RefSeq" id="WP_013777632.1">
    <property type="nucleotide sequence ID" value="NC_015519.1"/>
</dbReference>
<gene>
    <name evidence="4" type="ordered locus">TEPIRE1_0562</name>
</gene>
<dbReference type="GO" id="GO:0033178">
    <property type="term" value="C:proton-transporting two-sector ATPase complex, catalytic domain"/>
    <property type="evidence" value="ECO:0007669"/>
    <property type="project" value="InterPro"/>
</dbReference>
<accession>F4LVD4</accession>
<name>F4LVD4_TEPAE</name>
<dbReference type="EMBL" id="HF563609">
    <property type="protein sequence ID" value="CDI40417.1"/>
    <property type="molecule type" value="Genomic_DNA"/>
</dbReference>
<dbReference type="KEGG" id="tep:TepRe1_0512"/>
<dbReference type="HOGENOM" id="CLU_1320352_0_0_9"/>
<sequence>MPTTIEDKISLFTKVLIERIESDYTEKQKKLMSYYESRKLGIIKDYEEKTKAAIDDATKNAEIKKQQMISKAKSDMHLAVLKQRREFTERIMDEVRKEAEAFGKTPEYVEFLRQAIKKVSSQFTDNDFVSYSFSRNDIEKHRDIILNTIKLFRDEGNFKIEEANNIIGGVFARDGDGGVEVDLTVNSIIEESRKLIGEILSSKFNERW</sequence>
<organism evidence="4 5">
    <name type="scientific">Tepidanaerobacter acetatoxydans (strain DSM 21804 / JCM 16047 / Re1)</name>
    <dbReference type="NCBI Taxonomy" id="1209989"/>
    <lineage>
        <taxon>Bacteria</taxon>
        <taxon>Bacillati</taxon>
        <taxon>Bacillota</taxon>
        <taxon>Clostridia</taxon>
        <taxon>Thermosediminibacterales</taxon>
        <taxon>Tepidanaerobacteraceae</taxon>
        <taxon>Tepidanaerobacter</taxon>
    </lineage>
</organism>
<comment type="similarity">
    <text evidence="1">Belongs to the V-ATPase E subunit family.</text>
</comment>
<evidence type="ECO:0000313" key="4">
    <source>
        <dbReference type="EMBL" id="CDI40417.1"/>
    </source>
</evidence>
<dbReference type="AlphaFoldDB" id="F4LVD4"/>
<protein>
    <submittedName>
        <fullName evidence="4">H+transporting two-sector ATPase E subunit</fullName>
    </submittedName>
</protein>
<reference evidence="5" key="1">
    <citation type="journal article" date="2013" name="Genome Announc.">
        <title>First genome sequence of a syntrophic acetate-oxidizing bacterium, Tepidanaerobacter acetatoxydans strain Re1.</title>
        <authorList>
            <person name="Manzoor S."/>
            <person name="Bongcam-Rudloff E."/>
            <person name="Schnurer A."/>
            <person name="Muller B."/>
        </authorList>
    </citation>
    <scope>NUCLEOTIDE SEQUENCE [LARGE SCALE GENOMIC DNA]</scope>
    <source>
        <strain evidence="5">Re1</strain>
    </source>
</reference>
<keyword evidence="3" id="KW-0406">Ion transport</keyword>
<dbReference type="STRING" id="1209989.TepRe1_0512"/>
<dbReference type="SUPFAM" id="SSF160527">
    <property type="entry name" value="V-type ATPase subunit E-like"/>
    <property type="match status" value="1"/>
</dbReference>
<dbReference type="GO" id="GO:0046961">
    <property type="term" value="F:proton-transporting ATPase activity, rotational mechanism"/>
    <property type="evidence" value="ECO:0007669"/>
    <property type="project" value="InterPro"/>
</dbReference>
<dbReference type="eggNOG" id="COG1390">
    <property type="taxonomic scope" value="Bacteria"/>
</dbReference>
<keyword evidence="2" id="KW-0813">Transport</keyword>
<dbReference type="Gene3D" id="3.30.2320.30">
    <property type="entry name" value="ATP synthase, E subunit, C-terminal"/>
    <property type="match status" value="1"/>
</dbReference>
<dbReference type="KEGG" id="tae:TepiRe1_0562"/>
<dbReference type="Pfam" id="PF01991">
    <property type="entry name" value="vATP-synt_E"/>
    <property type="match status" value="1"/>
</dbReference>
<dbReference type="Proteomes" id="UP000010802">
    <property type="component" value="Chromosome"/>
</dbReference>
<evidence type="ECO:0000256" key="3">
    <source>
        <dbReference type="ARBA" id="ARBA00023065"/>
    </source>
</evidence>
<dbReference type="OrthoDB" id="1725377at2"/>
<proteinExistence type="inferred from homology"/>
<keyword evidence="5" id="KW-1185">Reference proteome</keyword>